<accession>A0ABV1KZR7</accession>
<keyword evidence="2" id="KW-1185">Reference proteome</keyword>
<evidence type="ECO:0000313" key="2">
    <source>
        <dbReference type="Proteomes" id="UP001493487"/>
    </source>
</evidence>
<evidence type="ECO:0000313" key="1">
    <source>
        <dbReference type="EMBL" id="MEQ4485559.1"/>
    </source>
</evidence>
<dbReference type="Pfam" id="PF03747">
    <property type="entry name" value="ADP_ribosyl_GH"/>
    <property type="match status" value="1"/>
</dbReference>
<name>A0ABV1KZR7_9BACL</name>
<reference evidence="1 2" key="1">
    <citation type="journal article" date="2023" name="Genome Announc.">
        <title>Pan-Genome Analyses of the Genus Cohnella and Proposal of the Novel Species Cohnella silvisoli sp. nov., Isolated from Forest Soil.</title>
        <authorList>
            <person name="Wang C."/>
            <person name="Mao L."/>
            <person name="Bao G."/>
            <person name="Zhu H."/>
        </authorList>
    </citation>
    <scope>NUCLEOTIDE SEQUENCE [LARGE SCALE GENOMIC DNA]</scope>
    <source>
        <strain evidence="1 2">NL03-T5-1</strain>
    </source>
</reference>
<dbReference type="RefSeq" id="WP_232188265.1">
    <property type="nucleotide sequence ID" value="NZ_JAIOAP010000015.1"/>
</dbReference>
<dbReference type="Proteomes" id="UP001493487">
    <property type="component" value="Unassembled WGS sequence"/>
</dbReference>
<dbReference type="InterPro" id="IPR005502">
    <property type="entry name" value="Ribosyl_crysJ1"/>
</dbReference>
<keyword evidence="1" id="KW-0326">Glycosidase</keyword>
<sequence>MKKTLTYETYRDKVFGAWLGKSIAGTVGAPYEGRKELFHYEYDPKAIKEMLPNDDLELQVLWLEVMEKKGIYFNTDDLAEAFHNQCPYAPGEYGVFMKNFARGIHPPVSGAFNNRYYVNGMGCPIRAEIWACISPGNPELAAEFAAKDGIMDHEGDSVYTEQFWAAIESAAFFESDLPTLFEIGLAYLPKRTRIRQAVEDTFKWCESERDWVKVRERIIREYGHPDCTNLYQNTAFTLVALICGQGHFLDSTMIALNCGYDTDCSCATAGALLGIIQGAAYLKETYDFYDTSYVLGIDVTRSDNNLETLADDTCRVGLTMAMERNALVEFAGAPAFIPVPTERIHDLEYSVDYHGDPVIGLGESKRITLNLNKAYAQVPDMTFKAELEVPEGWISDWQPRTLRLDANGISVPITFTVPESLTLLQECNRMKLQLSGDGQSYAYEFGLNGAQVWKIYGPFWENAVSFRPTELGEWYSKQDLGFANPDHSVDAVRQYHLNAVVDSDKDYLADQPEYKLVNLREDLFSVSDFFGYQGPCVAYAERRLHCPEDREVHVMVGHTDGYRLWINDEEISASDERDWWTAENKHHRGIKLRKGENRIVLKCIRRGASAEYSLIFSEKGSCMPQQYDYGSYI</sequence>
<dbReference type="Gene3D" id="1.10.4080.10">
    <property type="entry name" value="ADP-ribosylation/Crystallin J1"/>
    <property type="match status" value="1"/>
</dbReference>
<proteinExistence type="predicted"/>
<dbReference type="GO" id="GO:0016798">
    <property type="term" value="F:hydrolase activity, acting on glycosyl bonds"/>
    <property type="evidence" value="ECO:0007669"/>
    <property type="project" value="UniProtKB-KW"/>
</dbReference>
<keyword evidence="1" id="KW-0378">Hydrolase</keyword>
<dbReference type="EC" id="3.2.2.-" evidence="1"/>
<dbReference type="SUPFAM" id="SSF101478">
    <property type="entry name" value="ADP-ribosylglycohydrolase"/>
    <property type="match status" value="1"/>
</dbReference>
<gene>
    <name evidence="1" type="ORF">QJS35_24540</name>
</gene>
<organism evidence="1 2">
    <name type="scientific">Cohnella silvisoli</name>
    <dbReference type="NCBI Taxonomy" id="2873699"/>
    <lineage>
        <taxon>Bacteria</taxon>
        <taxon>Bacillati</taxon>
        <taxon>Bacillota</taxon>
        <taxon>Bacilli</taxon>
        <taxon>Bacillales</taxon>
        <taxon>Paenibacillaceae</taxon>
        <taxon>Cohnella</taxon>
    </lineage>
</organism>
<dbReference type="EMBL" id="JASKHM010000016">
    <property type="protein sequence ID" value="MEQ4485559.1"/>
    <property type="molecule type" value="Genomic_DNA"/>
</dbReference>
<dbReference type="InterPro" id="IPR036705">
    <property type="entry name" value="Ribosyl_crysJ1_sf"/>
</dbReference>
<comment type="caution">
    <text evidence="1">The sequence shown here is derived from an EMBL/GenBank/DDBJ whole genome shotgun (WGS) entry which is preliminary data.</text>
</comment>
<protein>
    <submittedName>
        <fullName evidence="1">ADP-ribosylglycohydrolase family protein</fullName>
        <ecNumber evidence="1">3.2.2.-</ecNumber>
    </submittedName>
</protein>